<dbReference type="GO" id="GO:0006508">
    <property type="term" value="P:proteolysis"/>
    <property type="evidence" value="ECO:0007669"/>
    <property type="project" value="InterPro"/>
</dbReference>
<dbReference type="GO" id="GO:0008236">
    <property type="term" value="F:serine-type peptidase activity"/>
    <property type="evidence" value="ECO:0007669"/>
    <property type="project" value="InterPro"/>
</dbReference>
<sequence length="285" mass="32031">MAPFFIETLRARTYEGGTIELTALLAQTDAFDRYLIRYPSDGLTITGYANIPHGEGPFPVIVLNHGYFDPAIYQTGYGTLRAADALARAGFLTIAPDYRNYAGSDEGPNDFRMGYVVDVLNLLASVPSLPQADASRVGVWGHSMGGGITINVMVIRPEWVDAVVLYGAMSGDMADNWRHIHRMWNRPEMERLAAQYGSPDERPDAYRKMSAIEYLEWVQAPVQIHHGTFDEQVPFAWSERLRDALVAAGKEVEFYAYPGAPHNFQGETWDLFMTRVLAFFDEHVR</sequence>
<keyword evidence="1" id="KW-0378">Hydrolase</keyword>
<dbReference type="GO" id="GO:0052689">
    <property type="term" value="F:carboxylic ester hydrolase activity"/>
    <property type="evidence" value="ECO:0007669"/>
    <property type="project" value="UniProtKB-ARBA"/>
</dbReference>
<dbReference type="PATRIC" id="fig|872965.6.peg.2263"/>
<dbReference type="InterPro" id="IPR029058">
    <property type="entry name" value="AB_hydrolase_fold"/>
</dbReference>
<evidence type="ECO:0000259" key="2">
    <source>
        <dbReference type="Pfam" id="PF00326"/>
    </source>
</evidence>
<dbReference type="Proteomes" id="UP000050502">
    <property type="component" value="Unassembled WGS sequence"/>
</dbReference>
<dbReference type="PANTHER" id="PTHR22946">
    <property type="entry name" value="DIENELACTONE HYDROLASE DOMAIN-CONTAINING PROTEIN-RELATED"/>
    <property type="match status" value="1"/>
</dbReference>
<organism evidence="3 4">
    <name type="scientific">Ardenticatena maritima</name>
    <dbReference type="NCBI Taxonomy" id="872965"/>
    <lineage>
        <taxon>Bacteria</taxon>
        <taxon>Bacillati</taxon>
        <taxon>Chloroflexota</taxon>
        <taxon>Ardenticatenia</taxon>
        <taxon>Ardenticatenales</taxon>
        <taxon>Ardenticatenaceae</taxon>
        <taxon>Ardenticatena</taxon>
    </lineage>
</organism>
<name>A0A0P6Y3U1_9CHLR</name>
<dbReference type="Pfam" id="PF00326">
    <property type="entry name" value="Peptidase_S9"/>
    <property type="match status" value="1"/>
</dbReference>
<protein>
    <recommendedName>
        <fullName evidence="2">Peptidase S9 prolyl oligopeptidase catalytic domain-containing protein</fullName>
    </recommendedName>
</protein>
<dbReference type="SUPFAM" id="SSF53474">
    <property type="entry name" value="alpha/beta-Hydrolases"/>
    <property type="match status" value="1"/>
</dbReference>
<feature type="domain" description="Peptidase S9 prolyl oligopeptidase catalytic" evidence="2">
    <location>
        <begin position="115"/>
        <end position="284"/>
    </location>
</feature>
<proteinExistence type="predicted"/>
<dbReference type="InterPro" id="IPR050261">
    <property type="entry name" value="FrsA_esterase"/>
</dbReference>
<evidence type="ECO:0000256" key="1">
    <source>
        <dbReference type="ARBA" id="ARBA00022801"/>
    </source>
</evidence>
<dbReference type="Gene3D" id="3.40.50.1820">
    <property type="entry name" value="alpha/beta hydrolase"/>
    <property type="match status" value="1"/>
</dbReference>
<dbReference type="EMBL" id="LGKN01000009">
    <property type="protein sequence ID" value="KPL86563.1"/>
    <property type="molecule type" value="Genomic_DNA"/>
</dbReference>
<evidence type="ECO:0000313" key="3">
    <source>
        <dbReference type="EMBL" id="KPL86563.1"/>
    </source>
</evidence>
<dbReference type="PANTHER" id="PTHR22946:SF9">
    <property type="entry name" value="POLYKETIDE TRANSFERASE AF380"/>
    <property type="match status" value="1"/>
</dbReference>
<accession>A0A0P6Y3U1</accession>
<dbReference type="AlphaFoldDB" id="A0A0P6Y3U1"/>
<dbReference type="InterPro" id="IPR001375">
    <property type="entry name" value="Peptidase_S9_cat"/>
</dbReference>
<evidence type="ECO:0000313" key="4">
    <source>
        <dbReference type="Proteomes" id="UP000050502"/>
    </source>
</evidence>
<reference evidence="3 4" key="1">
    <citation type="submission" date="2015-07" db="EMBL/GenBank/DDBJ databases">
        <title>Whole genome sequence of Ardenticatena maritima DSM 23922.</title>
        <authorList>
            <person name="Hemp J."/>
            <person name="Ward L.M."/>
            <person name="Pace L.A."/>
            <person name="Fischer W.W."/>
        </authorList>
    </citation>
    <scope>NUCLEOTIDE SEQUENCE [LARGE SCALE GENOMIC DNA]</scope>
    <source>
        <strain evidence="3 4">110S</strain>
    </source>
</reference>
<comment type="caution">
    <text evidence="3">The sequence shown here is derived from an EMBL/GenBank/DDBJ whole genome shotgun (WGS) entry which is preliminary data.</text>
</comment>
<gene>
    <name evidence="3" type="ORF">SE16_13120</name>
</gene>